<sequence>MRPVEIKEGIFWTGVVDWNRRNFHGYSISHKGTTYNNFLIKDEKVALIDTVAEEFWGAMQCNLAHVLGPEGKIDYFIINHLEPDHAGCLALAVEKYQPEKIYTSPMGQKAMQAHFHYKDWPVEVVPTGSEISLGKRTLQFVETRMLHWPDAMLTYCPEDKIAFTNDAFGQNWATSERFADQVDRTFLEDLMKTYYANIVLPYSPVVLKTLKALEEMNLDIDMICPDHGLMFRGKEECKWVLDKYVEFAEQKPKKKAVIVFDTMWHSTENMANAVASGLADEGISVRVMSMKSNHHSEVMTEIFDAAAVIVGSPTHNNGILPLMADMLTYMKGLRPQNKIGAAIGSFGWSGECVKVLTQALEEMGMDIVDPIKVKHVPTHDTLVQCYQQGKDIAAAIKAKLD</sequence>
<keyword evidence="3" id="KW-0560">Oxidoreductase</keyword>
<dbReference type="SMART" id="SM00849">
    <property type="entry name" value="Lactamase_B"/>
    <property type="match status" value="1"/>
</dbReference>
<dbReference type="KEGG" id="pprf:DPRO_2577"/>
<dbReference type="CDD" id="cd07709">
    <property type="entry name" value="flavodiiron_proteins_MBL-fold"/>
    <property type="match status" value="1"/>
</dbReference>
<proteinExistence type="inferred from homology"/>
<dbReference type="InterPro" id="IPR045761">
    <property type="entry name" value="ODP_dom"/>
</dbReference>
<dbReference type="InterPro" id="IPR001279">
    <property type="entry name" value="Metallo-B-lactamas"/>
</dbReference>
<evidence type="ECO:0000259" key="2">
    <source>
        <dbReference type="PROSITE" id="PS50902"/>
    </source>
</evidence>
<reference evidence="4" key="1">
    <citation type="submission" date="2017-09" db="EMBL/GenBank/DDBJ databases">
        <authorList>
            <person name="Regsiter A."/>
            <person name="William W."/>
        </authorList>
    </citation>
    <scope>NUCLEOTIDE SEQUENCE [LARGE SCALE GENOMIC DNA]</scope>
    <source>
        <strain evidence="4">500-1</strain>
    </source>
</reference>
<evidence type="ECO:0000313" key="4">
    <source>
        <dbReference type="Proteomes" id="UP000219215"/>
    </source>
</evidence>
<dbReference type="GO" id="GO:0009055">
    <property type="term" value="F:electron transfer activity"/>
    <property type="evidence" value="ECO:0007669"/>
    <property type="project" value="InterPro"/>
</dbReference>
<dbReference type="GO" id="GO:0010181">
    <property type="term" value="F:FMN binding"/>
    <property type="evidence" value="ECO:0007669"/>
    <property type="project" value="InterPro"/>
</dbReference>
<dbReference type="InterPro" id="IPR036866">
    <property type="entry name" value="RibonucZ/Hydroxyglut_hydro"/>
</dbReference>
<organism evidence="3 4">
    <name type="scientific">Pseudodesulfovibrio profundus</name>
    <dbReference type="NCBI Taxonomy" id="57320"/>
    <lineage>
        <taxon>Bacteria</taxon>
        <taxon>Pseudomonadati</taxon>
        <taxon>Thermodesulfobacteriota</taxon>
        <taxon>Desulfovibrionia</taxon>
        <taxon>Desulfovibrionales</taxon>
        <taxon>Desulfovibrionaceae</taxon>
    </lineage>
</organism>
<protein>
    <submittedName>
        <fullName evidence="3">Rubredoxin-oxygen oxidoreductase</fullName>
        <ecNumber evidence="3">1.-.-.-</ecNumber>
    </submittedName>
</protein>
<dbReference type="RefSeq" id="WP_097012348.1">
    <property type="nucleotide sequence ID" value="NZ_LT907975.1"/>
</dbReference>
<dbReference type="Proteomes" id="UP000219215">
    <property type="component" value="Chromosome DPRO"/>
</dbReference>
<comment type="similarity">
    <text evidence="1">In the N-terminal section; belongs to the zinc metallo-hydrolase group 3 family.</text>
</comment>
<evidence type="ECO:0000256" key="1">
    <source>
        <dbReference type="ARBA" id="ARBA00007121"/>
    </source>
</evidence>
<dbReference type="SUPFAM" id="SSF52218">
    <property type="entry name" value="Flavoproteins"/>
    <property type="match status" value="1"/>
</dbReference>
<dbReference type="InterPro" id="IPR016440">
    <property type="entry name" value="Rubredoxin-O_OxRdtase"/>
</dbReference>
<dbReference type="PANTHER" id="PTHR43717:SF1">
    <property type="entry name" value="ANAEROBIC NITRIC OXIDE REDUCTASE FLAVORUBREDOXIN"/>
    <property type="match status" value="1"/>
</dbReference>
<dbReference type="InterPro" id="IPR008254">
    <property type="entry name" value="Flavodoxin/NO_synth"/>
</dbReference>
<dbReference type="SUPFAM" id="SSF56281">
    <property type="entry name" value="Metallo-hydrolase/oxidoreductase"/>
    <property type="match status" value="1"/>
</dbReference>
<dbReference type="PIRSF" id="PIRSF005243">
    <property type="entry name" value="ROO"/>
    <property type="match status" value="1"/>
</dbReference>
<dbReference type="Pfam" id="PF19583">
    <property type="entry name" value="ODP"/>
    <property type="match status" value="1"/>
</dbReference>
<dbReference type="EC" id="1.-.-.-" evidence="3"/>
<dbReference type="Pfam" id="PF00258">
    <property type="entry name" value="Flavodoxin_1"/>
    <property type="match status" value="1"/>
</dbReference>
<dbReference type="AlphaFoldDB" id="A0A2C8FAM1"/>
<dbReference type="PANTHER" id="PTHR43717">
    <property type="entry name" value="ANAEROBIC NITRIC OXIDE REDUCTASE FLAVORUBREDOXIN"/>
    <property type="match status" value="1"/>
</dbReference>
<feature type="domain" description="Flavodoxin-like" evidence="2">
    <location>
        <begin position="256"/>
        <end position="393"/>
    </location>
</feature>
<dbReference type="GO" id="GO:0046872">
    <property type="term" value="F:metal ion binding"/>
    <property type="evidence" value="ECO:0007669"/>
    <property type="project" value="InterPro"/>
</dbReference>
<evidence type="ECO:0000313" key="3">
    <source>
        <dbReference type="EMBL" id="SOB59486.1"/>
    </source>
</evidence>
<dbReference type="InterPro" id="IPR029039">
    <property type="entry name" value="Flavoprotein-like_sf"/>
</dbReference>
<keyword evidence="4" id="KW-1185">Reference proteome</keyword>
<gene>
    <name evidence="3" type="primary">roo</name>
    <name evidence="3" type="ORF">DPRO_2577</name>
</gene>
<dbReference type="Gene3D" id="3.60.15.10">
    <property type="entry name" value="Ribonuclease Z/Hydroxyacylglutathione hydrolase-like"/>
    <property type="match status" value="1"/>
</dbReference>
<name>A0A2C8FAM1_9BACT</name>
<dbReference type="EMBL" id="LT907975">
    <property type="protein sequence ID" value="SOB59486.1"/>
    <property type="molecule type" value="Genomic_DNA"/>
</dbReference>
<dbReference type="PROSITE" id="PS50902">
    <property type="entry name" value="FLAVODOXIN_LIKE"/>
    <property type="match status" value="1"/>
</dbReference>
<dbReference type="GO" id="GO:0016491">
    <property type="term" value="F:oxidoreductase activity"/>
    <property type="evidence" value="ECO:0007669"/>
    <property type="project" value="UniProtKB-KW"/>
</dbReference>
<accession>A0A2C8FAM1</accession>
<dbReference type="OrthoDB" id="9800607at2"/>
<dbReference type="Gene3D" id="3.40.50.360">
    <property type="match status" value="1"/>
</dbReference>